<dbReference type="Gene3D" id="3.60.130.10">
    <property type="entry name" value="Clavaminate synthase-like"/>
    <property type="match status" value="1"/>
</dbReference>
<feature type="domain" description="TauD/TfdA-like" evidence="2">
    <location>
        <begin position="3"/>
        <end position="43"/>
    </location>
</feature>
<organism evidence="3 4">
    <name type="scientific">Petrolisthes cinctipes</name>
    <name type="common">Flat porcelain crab</name>
    <dbReference type="NCBI Taxonomy" id="88211"/>
    <lineage>
        <taxon>Eukaryota</taxon>
        <taxon>Metazoa</taxon>
        <taxon>Ecdysozoa</taxon>
        <taxon>Arthropoda</taxon>
        <taxon>Crustacea</taxon>
        <taxon>Multicrustacea</taxon>
        <taxon>Malacostraca</taxon>
        <taxon>Eumalacostraca</taxon>
        <taxon>Eucarida</taxon>
        <taxon>Decapoda</taxon>
        <taxon>Pleocyemata</taxon>
        <taxon>Anomura</taxon>
        <taxon>Galatheoidea</taxon>
        <taxon>Porcellanidae</taxon>
        <taxon>Petrolisthes</taxon>
    </lineage>
</organism>
<accession>A0AAE1F4H3</accession>
<dbReference type="Proteomes" id="UP001286313">
    <property type="component" value="Unassembled WGS sequence"/>
</dbReference>
<evidence type="ECO:0000313" key="3">
    <source>
        <dbReference type="EMBL" id="KAK3867043.1"/>
    </source>
</evidence>
<reference evidence="3" key="1">
    <citation type="submission" date="2023-10" db="EMBL/GenBank/DDBJ databases">
        <title>Genome assemblies of two species of porcelain crab, Petrolisthes cinctipes and Petrolisthes manimaculis (Anomura: Porcellanidae).</title>
        <authorList>
            <person name="Angst P."/>
        </authorList>
    </citation>
    <scope>NUCLEOTIDE SEQUENCE</scope>
    <source>
        <strain evidence="3">PB745_01</strain>
        <tissue evidence="3">Gill</tissue>
    </source>
</reference>
<dbReference type="Pfam" id="PF02668">
    <property type="entry name" value="TauD"/>
    <property type="match status" value="1"/>
</dbReference>
<dbReference type="PANTHER" id="PTHR10696">
    <property type="entry name" value="GAMMA-BUTYROBETAINE HYDROXYLASE-RELATED"/>
    <property type="match status" value="1"/>
</dbReference>
<dbReference type="PANTHER" id="PTHR10696:SF33">
    <property type="entry name" value="GAMMA-BUTYROBETAINE DIOXYGENASE"/>
    <property type="match status" value="1"/>
</dbReference>
<sequence length="78" mass="9015">MVTFSDLIHQPRNNIHFKLQEGDMIVMDNLRVLHGRLGYTKPNDNSGGLTRALQGGYWAWDNVRSMRRVLQAKLTPHK</sequence>
<dbReference type="InterPro" id="IPR050411">
    <property type="entry name" value="AlphaKG_dependent_hydroxylases"/>
</dbReference>
<gene>
    <name evidence="3" type="ORF">Pcinc_027464</name>
</gene>
<dbReference type="GO" id="GO:0045329">
    <property type="term" value="P:carnitine biosynthetic process"/>
    <property type="evidence" value="ECO:0007669"/>
    <property type="project" value="TreeGrafter"/>
</dbReference>
<evidence type="ECO:0000256" key="1">
    <source>
        <dbReference type="ARBA" id="ARBA00023002"/>
    </source>
</evidence>
<proteinExistence type="predicted"/>
<dbReference type="AlphaFoldDB" id="A0AAE1F4H3"/>
<evidence type="ECO:0000259" key="2">
    <source>
        <dbReference type="Pfam" id="PF02668"/>
    </source>
</evidence>
<keyword evidence="1" id="KW-0560">Oxidoreductase</keyword>
<dbReference type="GO" id="GO:0005739">
    <property type="term" value="C:mitochondrion"/>
    <property type="evidence" value="ECO:0007669"/>
    <property type="project" value="TreeGrafter"/>
</dbReference>
<dbReference type="EMBL" id="JAWQEG010003287">
    <property type="protein sequence ID" value="KAK3867043.1"/>
    <property type="molecule type" value="Genomic_DNA"/>
</dbReference>
<comment type="caution">
    <text evidence="3">The sequence shown here is derived from an EMBL/GenBank/DDBJ whole genome shotgun (WGS) entry which is preliminary data.</text>
</comment>
<dbReference type="InterPro" id="IPR042098">
    <property type="entry name" value="TauD-like_sf"/>
</dbReference>
<dbReference type="SUPFAM" id="SSF51197">
    <property type="entry name" value="Clavaminate synthase-like"/>
    <property type="match status" value="1"/>
</dbReference>
<keyword evidence="4" id="KW-1185">Reference proteome</keyword>
<dbReference type="GO" id="GO:0016491">
    <property type="term" value="F:oxidoreductase activity"/>
    <property type="evidence" value="ECO:0007669"/>
    <property type="project" value="UniProtKB-KW"/>
</dbReference>
<protein>
    <recommendedName>
        <fullName evidence="2">TauD/TfdA-like domain-containing protein</fullName>
    </recommendedName>
</protein>
<dbReference type="InterPro" id="IPR003819">
    <property type="entry name" value="TauD/TfdA-like"/>
</dbReference>
<name>A0AAE1F4H3_PETCI</name>
<evidence type="ECO:0000313" key="4">
    <source>
        <dbReference type="Proteomes" id="UP001286313"/>
    </source>
</evidence>